<dbReference type="GO" id="GO:0004631">
    <property type="term" value="F:phosphomevalonate kinase activity"/>
    <property type="evidence" value="ECO:0007669"/>
    <property type="project" value="InterPro"/>
</dbReference>
<dbReference type="GO" id="GO:0005737">
    <property type="term" value="C:cytoplasm"/>
    <property type="evidence" value="ECO:0007669"/>
    <property type="project" value="InterPro"/>
</dbReference>
<keyword evidence="3" id="KW-0274">FAD</keyword>
<dbReference type="InterPro" id="IPR050416">
    <property type="entry name" value="FAD-linked_Oxidoreductase"/>
</dbReference>
<name>A0AA40F9G6_9PEZI</name>
<dbReference type="CDD" id="cd06223">
    <property type="entry name" value="PRTases_typeI"/>
    <property type="match status" value="1"/>
</dbReference>
<dbReference type="InterPro" id="IPR016166">
    <property type="entry name" value="FAD-bd_PCMH"/>
</dbReference>
<evidence type="ECO:0000256" key="4">
    <source>
        <dbReference type="ARBA" id="ARBA00023002"/>
    </source>
</evidence>
<evidence type="ECO:0000313" key="7">
    <source>
        <dbReference type="EMBL" id="KAK0753678.1"/>
    </source>
</evidence>
<dbReference type="Gene3D" id="3.40.50.150">
    <property type="entry name" value="Vaccinia Virus protein VP39"/>
    <property type="match status" value="1"/>
</dbReference>
<dbReference type="InterPro" id="IPR027417">
    <property type="entry name" value="P-loop_NTPase"/>
</dbReference>
<evidence type="ECO:0000256" key="3">
    <source>
        <dbReference type="ARBA" id="ARBA00022827"/>
    </source>
</evidence>
<reference evidence="7" key="1">
    <citation type="submission" date="2023-06" db="EMBL/GenBank/DDBJ databases">
        <title>Genome-scale phylogeny and comparative genomics of the fungal order Sordariales.</title>
        <authorList>
            <consortium name="Lawrence Berkeley National Laboratory"/>
            <person name="Hensen N."/>
            <person name="Bonometti L."/>
            <person name="Westerberg I."/>
            <person name="Brannstrom I.O."/>
            <person name="Guillou S."/>
            <person name="Cros-Aarteil S."/>
            <person name="Calhoun S."/>
            <person name="Haridas S."/>
            <person name="Kuo A."/>
            <person name="Mondo S."/>
            <person name="Pangilinan J."/>
            <person name="Riley R."/>
            <person name="LaButti K."/>
            <person name="Andreopoulos B."/>
            <person name="Lipzen A."/>
            <person name="Chen C."/>
            <person name="Yanf M."/>
            <person name="Daum C."/>
            <person name="Ng V."/>
            <person name="Clum A."/>
            <person name="Steindorff A."/>
            <person name="Ohm R."/>
            <person name="Martin F."/>
            <person name="Silar P."/>
            <person name="Natvig D."/>
            <person name="Lalanne C."/>
            <person name="Gautier V."/>
            <person name="Ament-velasquez S.L."/>
            <person name="Kruys A."/>
            <person name="Hutchinson M.I."/>
            <person name="Powell A.J."/>
            <person name="Barry K."/>
            <person name="Miller A.N."/>
            <person name="Grigoriev I.V."/>
            <person name="Debuchy R."/>
            <person name="Gladieux P."/>
            <person name="Thoren M.H."/>
            <person name="Johannesson H."/>
        </authorList>
    </citation>
    <scope>NUCLEOTIDE SEQUENCE</scope>
    <source>
        <strain evidence="7">SMH3187-1</strain>
    </source>
</reference>
<dbReference type="InterPro" id="IPR029063">
    <property type="entry name" value="SAM-dependent_MTases_sf"/>
</dbReference>
<gene>
    <name evidence="7" type="ORF">B0T18DRAFT_477042</name>
</gene>
<evidence type="ECO:0000256" key="5">
    <source>
        <dbReference type="SAM" id="MobiDB-lite"/>
    </source>
</evidence>
<dbReference type="PANTHER" id="PTHR42973:SF25">
    <property type="entry name" value="PHOSPHOMEVALONATE KINASE"/>
    <property type="match status" value="1"/>
</dbReference>
<dbReference type="Pfam" id="PF00156">
    <property type="entry name" value="Pribosyltran"/>
    <property type="match status" value="1"/>
</dbReference>
<keyword evidence="4" id="KW-0560">Oxidoreductase</keyword>
<dbReference type="PANTHER" id="PTHR42973">
    <property type="entry name" value="BINDING OXIDOREDUCTASE, PUTATIVE (AFU_ORTHOLOGUE AFUA_1G17690)-RELATED"/>
    <property type="match status" value="1"/>
</dbReference>
<feature type="region of interest" description="Disordered" evidence="5">
    <location>
        <begin position="942"/>
        <end position="965"/>
    </location>
</feature>
<dbReference type="Gene3D" id="3.40.50.300">
    <property type="entry name" value="P-loop containing nucleotide triphosphate hydrolases"/>
    <property type="match status" value="1"/>
</dbReference>
<dbReference type="SUPFAM" id="SSF53271">
    <property type="entry name" value="PRTase-like"/>
    <property type="match status" value="1"/>
</dbReference>
<comment type="caution">
    <text evidence="7">The sequence shown here is derived from an EMBL/GenBank/DDBJ whole genome shotgun (WGS) entry which is preliminary data.</text>
</comment>
<sequence length="1185" mass="126606">MATLDELKSALRQKAAATSSLRQPLSEAQYRDGFDLLTRGPGWTTYQDFIIPRLAEVLQPLFAARIRVSVLEIGPGPRTVLGYLPRRLRRKIGTYTALEPNSLFATQLRGWIASSSSPTATSSSSSTLSKVGLAEEEESRLPCLESAPDIRHIPFVTQAMETERDGSTTTTTKTTTSGGLDDHDRKFDLVLFCHSLYGVHPKTAAVRRALEMLVDLPRDGLVVVFHRHPLDPVVDDDDGLVCHRTATFPTGVVSVPDADDDSDDDKAALDAFAAFVAGFTTADETTRAAWRGVCRDLGRRGRLYPAALVFAAPETMMAFTRAATTALPELAQAGVPLVLGHGNQPPSLRTVKNREARVCRPTAIARPTDVGGVQACVRWALRHGVGLTVVGGGHSGHCLRPGVVAVDMDAFDRVSVVADGPLVWAGAGCTTGDIVRAAMAAGLTVPLGARPSVGAGLVLQGGIGHLARGYGLACDAIVGAVVVSVASGEVLRVGRVPSQHLPVGAVQCEEEDDLLWALRGAGTNFGIVVGLALKACAAQTYAVRSWVVPLRNRSDDGRQKLHTFDKLVASVLPQTSSSDAYLYGSGNGDGLCLGVTLFETSAAGADNHHGSAHASVLAAVLGPETSVQRVDDIGVFETDMYMSGMHGGHGGGKTSSFKRCVFLKDIGEAPIADALVAAVATRPTPLCYLHLLHGGGAIRDVAADAAAFGSRDWDFACVVTGVWPRDQDGTEAARAAVGWVYRVMSELLPLTSSSSSGVYGADLGPDPRDAPLVVRAFGPNGVRLGRLKQSLDPRNVLAHACPLPRPPREPKLIVLVTGDHGAGKDYCADVWVSVLTNKGLSARAISISEATKREYAAATGAKLERLLRDRDCKEAHRPALTAFFQSQVQRQPRLPEEHFLHGVRNAAADTNVLLITGMRDEAPVSSLAHQVPRSGLLEVRVEASQETRRGGPSSKSDSTPSDHRPCLVFHNDTNGHEAVQDFAERYLVPFFHEDRQRLARMVRRIPNFPREGIEFRHVLDIAQRPGGLALCTSLLRSHFAGNWAEVEVVVGCEAGGFVYASALAGLVNVRLALVRQAGKLPPPTFSVERFSSHISSMAFRDTTQRIEIERDVIPRGAFVLVVDDVLATGQTLLAVLRLLDKAGVGAESVAVLVVAEFPFHQGRKLLRQHGFGRVSVQNLLVFGGA</sequence>
<feature type="domain" description="FAD-binding PCMH-type" evidence="6">
    <location>
        <begin position="357"/>
        <end position="538"/>
    </location>
</feature>
<dbReference type="PROSITE" id="PS51387">
    <property type="entry name" value="FAD_PCMH"/>
    <property type="match status" value="1"/>
</dbReference>
<dbReference type="AlphaFoldDB" id="A0AA40F9G6"/>
<dbReference type="Gene3D" id="3.30.465.10">
    <property type="match status" value="1"/>
</dbReference>
<dbReference type="Pfam" id="PF01565">
    <property type="entry name" value="FAD_binding_4"/>
    <property type="match status" value="1"/>
</dbReference>
<dbReference type="InterPro" id="IPR005919">
    <property type="entry name" value="Pmev_kin_anim"/>
</dbReference>
<evidence type="ECO:0000256" key="2">
    <source>
        <dbReference type="ARBA" id="ARBA00022630"/>
    </source>
</evidence>
<dbReference type="Proteomes" id="UP001172155">
    <property type="component" value="Unassembled WGS sequence"/>
</dbReference>
<comment type="similarity">
    <text evidence="1">Belongs to the oxygen-dependent FAD-linked oxidoreductase family.</text>
</comment>
<dbReference type="Gene3D" id="3.40.50.2020">
    <property type="match status" value="1"/>
</dbReference>
<evidence type="ECO:0000259" key="6">
    <source>
        <dbReference type="PROSITE" id="PS51387"/>
    </source>
</evidence>
<dbReference type="Pfam" id="PF04275">
    <property type="entry name" value="P-mevalo_kinase"/>
    <property type="match status" value="1"/>
</dbReference>
<protein>
    <recommendedName>
        <fullName evidence="6">FAD-binding PCMH-type domain-containing protein</fullName>
    </recommendedName>
</protein>
<dbReference type="InterPro" id="IPR006094">
    <property type="entry name" value="Oxid_FAD_bind_N"/>
</dbReference>
<keyword evidence="2" id="KW-0285">Flavoprotein</keyword>
<dbReference type="GO" id="GO:0071949">
    <property type="term" value="F:FAD binding"/>
    <property type="evidence" value="ECO:0007669"/>
    <property type="project" value="InterPro"/>
</dbReference>
<dbReference type="InterPro" id="IPR000836">
    <property type="entry name" value="PRTase_dom"/>
</dbReference>
<dbReference type="SUPFAM" id="SSF56176">
    <property type="entry name" value="FAD-binding/transporter-associated domain-like"/>
    <property type="match status" value="1"/>
</dbReference>
<dbReference type="GO" id="GO:0016491">
    <property type="term" value="F:oxidoreductase activity"/>
    <property type="evidence" value="ECO:0007669"/>
    <property type="project" value="UniProtKB-KW"/>
</dbReference>
<dbReference type="InterPro" id="IPR036318">
    <property type="entry name" value="FAD-bd_PCMH-like_sf"/>
</dbReference>
<dbReference type="InterPro" id="IPR029057">
    <property type="entry name" value="PRTase-like"/>
</dbReference>
<organism evidence="7 8">
    <name type="scientific">Schizothecium vesticola</name>
    <dbReference type="NCBI Taxonomy" id="314040"/>
    <lineage>
        <taxon>Eukaryota</taxon>
        <taxon>Fungi</taxon>
        <taxon>Dikarya</taxon>
        <taxon>Ascomycota</taxon>
        <taxon>Pezizomycotina</taxon>
        <taxon>Sordariomycetes</taxon>
        <taxon>Sordariomycetidae</taxon>
        <taxon>Sordariales</taxon>
        <taxon>Schizotheciaceae</taxon>
        <taxon>Schizothecium</taxon>
    </lineage>
</organism>
<dbReference type="GO" id="GO:0006695">
    <property type="term" value="P:cholesterol biosynthetic process"/>
    <property type="evidence" value="ECO:0007669"/>
    <property type="project" value="InterPro"/>
</dbReference>
<evidence type="ECO:0000313" key="8">
    <source>
        <dbReference type="Proteomes" id="UP001172155"/>
    </source>
</evidence>
<keyword evidence="8" id="KW-1185">Reference proteome</keyword>
<dbReference type="Gene3D" id="3.40.462.20">
    <property type="match status" value="1"/>
</dbReference>
<evidence type="ECO:0000256" key="1">
    <source>
        <dbReference type="ARBA" id="ARBA00005466"/>
    </source>
</evidence>
<accession>A0AA40F9G6</accession>
<dbReference type="EMBL" id="JAUKUD010000001">
    <property type="protein sequence ID" value="KAK0753678.1"/>
    <property type="molecule type" value="Genomic_DNA"/>
</dbReference>
<proteinExistence type="inferred from homology"/>
<dbReference type="InterPro" id="IPR016169">
    <property type="entry name" value="FAD-bd_PCMH_sub2"/>
</dbReference>